<dbReference type="InterPro" id="IPR001077">
    <property type="entry name" value="COMT_C"/>
</dbReference>
<dbReference type="InterPro" id="IPR036388">
    <property type="entry name" value="WH-like_DNA-bd_sf"/>
</dbReference>
<evidence type="ECO:0000313" key="6">
    <source>
        <dbReference type="EMBL" id="KZP16926.1"/>
    </source>
</evidence>
<evidence type="ECO:0000256" key="3">
    <source>
        <dbReference type="ARBA" id="ARBA00022691"/>
    </source>
</evidence>
<dbReference type="Pfam" id="PF00891">
    <property type="entry name" value="Methyltransf_2"/>
    <property type="match status" value="1"/>
</dbReference>
<feature type="domain" description="O-methyltransferase C-terminal" evidence="4">
    <location>
        <begin position="212"/>
        <end position="421"/>
    </location>
</feature>
<protein>
    <submittedName>
        <fullName evidence="6">S-adenosyl-L-methionine-dependent methyltransferase</fullName>
    </submittedName>
</protein>
<accession>A0A166FL84</accession>
<dbReference type="InterPro" id="IPR016461">
    <property type="entry name" value="COMT-like"/>
</dbReference>
<evidence type="ECO:0000259" key="4">
    <source>
        <dbReference type="Pfam" id="PF00891"/>
    </source>
</evidence>
<dbReference type="GO" id="GO:0008171">
    <property type="term" value="F:O-methyltransferase activity"/>
    <property type="evidence" value="ECO:0007669"/>
    <property type="project" value="InterPro"/>
</dbReference>
<evidence type="ECO:0000313" key="7">
    <source>
        <dbReference type="Proteomes" id="UP000076532"/>
    </source>
</evidence>
<reference evidence="6 7" key="1">
    <citation type="journal article" date="2016" name="Mol. Biol. Evol.">
        <title>Comparative Genomics of Early-Diverging Mushroom-Forming Fungi Provides Insights into the Origins of Lignocellulose Decay Capabilities.</title>
        <authorList>
            <person name="Nagy L.G."/>
            <person name="Riley R."/>
            <person name="Tritt A."/>
            <person name="Adam C."/>
            <person name="Daum C."/>
            <person name="Floudas D."/>
            <person name="Sun H."/>
            <person name="Yadav J.S."/>
            <person name="Pangilinan J."/>
            <person name="Larsson K.H."/>
            <person name="Matsuura K."/>
            <person name="Barry K."/>
            <person name="Labutti K."/>
            <person name="Kuo R."/>
            <person name="Ohm R.A."/>
            <person name="Bhattacharya S.S."/>
            <person name="Shirouzu T."/>
            <person name="Yoshinaga Y."/>
            <person name="Martin F.M."/>
            <person name="Grigoriev I.V."/>
            <person name="Hibbett D.S."/>
        </authorList>
    </citation>
    <scope>NUCLEOTIDE SEQUENCE [LARGE SCALE GENOMIC DNA]</scope>
    <source>
        <strain evidence="6 7">CBS 109695</strain>
    </source>
</reference>
<dbReference type="InterPro" id="IPR012967">
    <property type="entry name" value="COMT_dimerisation"/>
</dbReference>
<dbReference type="EMBL" id="KV417588">
    <property type="protein sequence ID" value="KZP16926.1"/>
    <property type="molecule type" value="Genomic_DNA"/>
</dbReference>
<evidence type="ECO:0000259" key="5">
    <source>
        <dbReference type="Pfam" id="PF08100"/>
    </source>
</evidence>
<dbReference type="Proteomes" id="UP000076532">
    <property type="component" value="Unassembled WGS sequence"/>
</dbReference>
<dbReference type="PROSITE" id="PS51683">
    <property type="entry name" value="SAM_OMT_II"/>
    <property type="match status" value="1"/>
</dbReference>
<gene>
    <name evidence="6" type="ORF">FIBSPDRAFT_865464</name>
</gene>
<dbReference type="GO" id="GO:0046983">
    <property type="term" value="F:protein dimerization activity"/>
    <property type="evidence" value="ECO:0007669"/>
    <property type="project" value="InterPro"/>
</dbReference>
<name>A0A166FL84_9AGAM</name>
<keyword evidence="7" id="KW-1185">Reference proteome</keyword>
<dbReference type="AlphaFoldDB" id="A0A166FL84"/>
<dbReference type="STRING" id="436010.A0A166FL84"/>
<dbReference type="GO" id="GO:0032259">
    <property type="term" value="P:methylation"/>
    <property type="evidence" value="ECO:0007669"/>
    <property type="project" value="UniProtKB-KW"/>
</dbReference>
<dbReference type="PANTHER" id="PTHR43712">
    <property type="entry name" value="PUTATIVE (AFU_ORTHOLOGUE AFUA_4G14580)-RELATED"/>
    <property type="match status" value="1"/>
</dbReference>
<dbReference type="InterPro" id="IPR029063">
    <property type="entry name" value="SAM-dependent_MTases_sf"/>
</dbReference>
<dbReference type="Pfam" id="PF08100">
    <property type="entry name" value="Dimerisation"/>
    <property type="match status" value="1"/>
</dbReference>
<evidence type="ECO:0000256" key="1">
    <source>
        <dbReference type="ARBA" id="ARBA00022603"/>
    </source>
</evidence>
<keyword evidence="1 6" id="KW-0489">Methyltransferase</keyword>
<keyword evidence="3" id="KW-0949">S-adenosyl-L-methionine</keyword>
<dbReference type="InterPro" id="IPR036390">
    <property type="entry name" value="WH_DNA-bd_sf"/>
</dbReference>
<dbReference type="SUPFAM" id="SSF46785">
    <property type="entry name" value="Winged helix' DNA-binding domain"/>
    <property type="match status" value="1"/>
</dbReference>
<dbReference type="Gene3D" id="3.40.50.150">
    <property type="entry name" value="Vaccinia Virus protein VP39"/>
    <property type="match status" value="1"/>
</dbReference>
<dbReference type="Gene3D" id="1.10.10.10">
    <property type="entry name" value="Winged helix-like DNA-binding domain superfamily/Winged helix DNA-binding domain"/>
    <property type="match status" value="1"/>
</dbReference>
<evidence type="ECO:0000256" key="2">
    <source>
        <dbReference type="ARBA" id="ARBA00022679"/>
    </source>
</evidence>
<organism evidence="6 7">
    <name type="scientific">Athelia psychrophila</name>
    <dbReference type="NCBI Taxonomy" id="1759441"/>
    <lineage>
        <taxon>Eukaryota</taxon>
        <taxon>Fungi</taxon>
        <taxon>Dikarya</taxon>
        <taxon>Basidiomycota</taxon>
        <taxon>Agaricomycotina</taxon>
        <taxon>Agaricomycetes</taxon>
        <taxon>Agaricomycetidae</taxon>
        <taxon>Atheliales</taxon>
        <taxon>Atheliaceae</taxon>
        <taxon>Athelia</taxon>
    </lineage>
</organism>
<sequence>MMVSALTPKGRLEVLLALITSAAHDAISEYERTGDVPSIDMVHPLDKTSASLTLRKAVRVMEGACEQLITTLAPPSHTLMNRSFCHLEPTCLEVAIEGNIAGILVDHPDGLSLEDIGAKAGIRPDKLGQFMRFLATKSCFKEVRQDVFQNNRLSSQLVAHTHRSDILLYLSRDLKFQGAYAWLTDPKLGLSESPVQPPLLWNIKGAEQSTFYEWLKYNPVPEAFFNSAMVGVNEVFGDSDMLAENYPFDKLPKGATFCDVGGGIGGMCVGIANTYPHMNITLQDQASVVAQGRQFLDTQCPEAARTKRLNVVVLDFFKESPVKDQDIYYLRNIIHNWTDSDAILILKSVRGAMKPESRILLHEHVLGSSDPAEPSMAPEPLPANYGAGSIQSYCQDLNGMNVCLSKERSPEEFRALGVAAGLEFVKLWDLVQKSIVEFKISGQAVGV</sequence>
<dbReference type="OrthoDB" id="1606438at2759"/>
<dbReference type="SUPFAM" id="SSF53335">
    <property type="entry name" value="S-adenosyl-L-methionine-dependent methyltransferases"/>
    <property type="match status" value="1"/>
</dbReference>
<proteinExistence type="predicted"/>
<feature type="domain" description="O-methyltransferase dimerisation" evidence="5">
    <location>
        <begin position="84"/>
        <end position="158"/>
    </location>
</feature>
<keyword evidence="2" id="KW-0808">Transferase</keyword>
<dbReference type="PANTHER" id="PTHR43712:SF2">
    <property type="entry name" value="O-METHYLTRANSFERASE CICE"/>
    <property type="match status" value="1"/>
</dbReference>